<dbReference type="OrthoDB" id="5030973at2759"/>
<dbReference type="AlphaFoldDB" id="A0A9N9LY26"/>
<comment type="caution">
    <text evidence="1">The sequence shown here is derived from an EMBL/GenBank/DDBJ whole genome shotgun (WGS) entry which is preliminary data.</text>
</comment>
<gene>
    <name evidence="1" type="ORF">HYALB_00004825</name>
</gene>
<reference evidence="1" key="1">
    <citation type="submission" date="2021-07" db="EMBL/GenBank/DDBJ databases">
        <authorList>
            <person name="Durling M."/>
        </authorList>
    </citation>
    <scope>NUCLEOTIDE SEQUENCE</scope>
</reference>
<evidence type="ECO:0000313" key="2">
    <source>
        <dbReference type="Proteomes" id="UP000701801"/>
    </source>
</evidence>
<dbReference type="EMBL" id="CAJVRM010000551">
    <property type="protein sequence ID" value="CAG8981963.1"/>
    <property type="molecule type" value="Genomic_DNA"/>
</dbReference>
<sequence length="265" mass="29787">MSVVSSKVEEIEATPSTDFQVGLETDSDLDSNLDFDLTLEKGGEKGGFHIYNLPDANDSWFMGDSSSFATLLVYDFHFNAQRFRRIASANITFDFSSSKSNTSPPEVAAISPFGRYAFLESSQEESYTNTKEVKADGGQFGVNLGSSNSWSKSVNRTSTDNISLVGDTVCDKYGRDISVNFTLNENSQVLKGIPSFLRVAILLRRKQNNLFQCNFKIKIEADWKTEIKHFFASKRTQDDPILFDPELPPTNKLRSDYDLETWDLL</sequence>
<accession>A0A9N9LY26</accession>
<dbReference type="Proteomes" id="UP000701801">
    <property type="component" value="Unassembled WGS sequence"/>
</dbReference>
<keyword evidence="2" id="KW-1185">Reference proteome</keyword>
<protein>
    <submittedName>
        <fullName evidence="1">Uncharacterized protein</fullName>
    </submittedName>
</protein>
<organism evidence="1 2">
    <name type="scientific">Hymenoscyphus albidus</name>
    <dbReference type="NCBI Taxonomy" id="595503"/>
    <lineage>
        <taxon>Eukaryota</taxon>
        <taxon>Fungi</taxon>
        <taxon>Dikarya</taxon>
        <taxon>Ascomycota</taxon>
        <taxon>Pezizomycotina</taxon>
        <taxon>Leotiomycetes</taxon>
        <taxon>Helotiales</taxon>
        <taxon>Helotiaceae</taxon>
        <taxon>Hymenoscyphus</taxon>
    </lineage>
</organism>
<evidence type="ECO:0000313" key="1">
    <source>
        <dbReference type="EMBL" id="CAG8981963.1"/>
    </source>
</evidence>
<proteinExistence type="predicted"/>
<name>A0A9N9LY26_9HELO</name>